<dbReference type="RefSeq" id="WP_066380451.1">
    <property type="nucleotide sequence ID" value="NZ_LTAZ01000004.1"/>
</dbReference>
<feature type="transmembrane region" description="Helical" evidence="1">
    <location>
        <begin position="16"/>
        <end position="36"/>
    </location>
</feature>
<name>A0A151AEE5_9EURY</name>
<reference evidence="2 3" key="1">
    <citation type="submission" date="2016-02" db="EMBL/GenBank/DDBJ databases">
        <title>Genome sequence of Halalkalicoccus paucihalophilus DSM 24557.</title>
        <authorList>
            <person name="Poehlein A."/>
            <person name="Daniel R."/>
        </authorList>
    </citation>
    <scope>NUCLEOTIDE SEQUENCE [LARGE SCALE GENOMIC DNA]</scope>
    <source>
        <strain evidence="2 3">DSM 24557</strain>
    </source>
</reference>
<dbReference type="OrthoDB" id="381045at2157"/>
<dbReference type="AlphaFoldDB" id="A0A151AEE5"/>
<keyword evidence="1" id="KW-0472">Membrane</keyword>
<organism evidence="2 3">
    <name type="scientific">Halalkalicoccus paucihalophilus</name>
    <dbReference type="NCBI Taxonomy" id="1008153"/>
    <lineage>
        <taxon>Archaea</taxon>
        <taxon>Methanobacteriati</taxon>
        <taxon>Methanobacteriota</taxon>
        <taxon>Stenosarchaea group</taxon>
        <taxon>Halobacteria</taxon>
        <taxon>Halobacteriales</taxon>
        <taxon>Halococcaceae</taxon>
        <taxon>Halalkalicoccus</taxon>
    </lineage>
</organism>
<gene>
    <name evidence="2" type="ORF">HAPAU_11260</name>
</gene>
<evidence type="ECO:0000313" key="3">
    <source>
        <dbReference type="Proteomes" id="UP000075321"/>
    </source>
</evidence>
<sequence>MDTQVPLEAALAADSSLVLLVLAVLVVVVLVGRFLLKLAWRLVAMTTVGIVVFYAVTVVLPSVFALV</sequence>
<comment type="caution">
    <text evidence="2">The sequence shown here is derived from an EMBL/GenBank/DDBJ whole genome shotgun (WGS) entry which is preliminary data.</text>
</comment>
<keyword evidence="3" id="KW-1185">Reference proteome</keyword>
<accession>A0A151AEE5</accession>
<keyword evidence="1" id="KW-0812">Transmembrane</keyword>
<keyword evidence="1" id="KW-1133">Transmembrane helix</keyword>
<protein>
    <submittedName>
        <fullName evidence="2">Uncharacterized protein</fullName>
    </submittedName>
</protein>
<evidence type="ECO:0000313" key="2">
    <source>
        <dbReference type="EMBL" id="KYH26036.1"/>
    </source>
</evidence>
<dbReference type="InterPro" id="IPR058342">
    <property type="entry name" value="DUF8029"/>
</dbReference>
<feature type="transmembrane region" description="Helical" evidence="1">
    <location>
        <begin position="43"/>
        <end position="66"/>
    </location>
</feature>
<dbReference type="Proteomes" id="UP000075321">
    <property type="component" value="Unassembled WGS sequence"/>
</dbReference>
<evidence type="ECO:0000256" key="1">
    <source>
        <dbReference type="SAM" id="Phobius"/>
    </source>
</evidence>
<dbReference type="Pfam" id="PF26072">
    <property type="entry name" value="DUF8029"/>
    <property type="match status" value="1"/>
</dbReference>
<dbReference type="EMBL" id="LTAZ01000004">
    <property type="protein sequence ID" value="KYH26036.1"/>
    <property type="molecule type" value="Genomic_DNA"/>
</dbReference>
<proteinExistence type="predicted"/>